<accession>A0A9D4KKS6</accession>
<proteinExistence type="predicted"/>
<reference evidence="1" key="2">
    <citation type="submission" date="2020-11" db="EMBL/GenBank/DDBJ databases">
        <authorList>
            <person name="McCartney M.A."/>
            <person name="Auch B."/>
            <person name="Kono T."/>
            <person name="Mallez S."/>
            <person name="Becker A."/>
            <person name="Gohl D.M."/>
            <person name="Silverstein K.A.T."/>
            <person name="Koren S."/>
            <person name="Bechman K.B."/>
            <person name="Herman A."/>
            <person name="Abrahante J.E."/>
            <person name="Garbe J."/>
        </authorList>
    </citation>
    <scope>NUCLEOTIDE SEQUENCE</scope>
    <source>
        <strain evidence="1">Duluth1</strain>
        <tissue evidence="1">Whole animal</tissue>
    </source>
</reference>
<dbReference type="Proteomes" id="UP000828390">
    <property type="component" value="Unassembled WGS sequence"/>
</dbReference>
<name>A0A9D4KKS6_DREPO</name>
<evidence type="ECO:0000313" key="2">
    <source>
        <dbReference type="Proteomes" id="UP000828390"/>
    </source>
</evidence>
<dbReference type="EMBL" id="JAIWYP010000004">
    <property type="protein sequence ID" value="KAH3841730.1"/>
    <property type="molecule type" value="Genomic_DNA"/>
</dbReference>
<comment type="caution">
    <text evidence="1">The sequence shown here is derived from an EMBL/GenBank/DDBJ whole genome shotgun (WGS) entry which is preliminary data.</text>
</comment>
<evidence type="ECO:0000313" key="1">
    <source>
        <dbReference type="EMBL" id="KAH3841730.1"/>
    </source>
</evidence>
<gene>
    <name evidence="1" type="ORF">DPMN_115205</name>
</gene>
<dbReference type="AlphaFoldDB" id="A0A9D4KKS6"/>
<sequence length="114" mass="13446">MHTIYEDFIRLPSSVFYVSGRDFMEVGHVFQRTVIIFELSRGIITTTVPTKVFKRFYYSHTYVLTNFEHEKYIIGTTFLTKFHDNQAINVTFRVLTRNYVDDALMTNGYPKSTP</sequence>
<keyword evidence="2" id="KW-1185">Reference proteome</keyword>
<protein>
    <submittedName>
        <fullName evidence="1">Uncharacterized protein</fullName>
    </submittedName>
</protein>
<organism evidence="1 2">
    <name type="scientific">Dreissena polymorpha</name>
    <name type="common">Zebra mussel</name>
    <name type="synonym">Mytilus polymorpha</name>
    <dbReference type="NCBI Taxonomy" id="45954"/>
    <lineage>
        <taxon>Eukaryota</taxon>
        <taxon>Metazoa</taxon>
        <taxon>Spiralia</taxon>
        <taxon>Lophotrochozoa</taxon>
        <taxon>Mollusca</taxon>
        <taxon>Bivalvia</taxon>
        <taxon>Autobranchia</taxon>
        <taxon>Heteroconchia</taxon>
        <taxon>Euheterodonta</taxon>
        <taxon>Imparidentia</taxon>
        <taxon>Neoheterodontei</taxon>
        <taxon>Myida</taxon>
        <taxon>Dreissenoidea</taxon>
        <taxon>Dreissenidae</taxon>
        <taxon>Dreissena</taxon>
    </lineage>
</organism>
<reference evidence="1" key="1">
    <citation type="journal article" date="2019" name="bioRxiv">
        <title>The Genome of the Zebra Mussel, Dreissena polymorpha: A Resource for Invasive Species Research.</title>
        <authorList>
            <person name="McCartney M.A."/>
            <person name="Auch B."/>
            <person name="Kono T."/>
            <person name="Mallez S."/>
            <person name="Zhang Y."/>
            <person name="Obille A."/>
            <person name="Becker A."/>
            <person name="Abrahante J.E."/>
            <person name="Garbe J."/>
            <person name="Badalamenti J.P."/>
            <person name="Herman A."/>
            <person name="Mangelson H."/>
            <person name="Liachko I."/>
            <person name="Sullivan S."/>
            <person name="Sone E.D."/>
            <person name="Koren S."/>
            <person name="Silverstein K.A.T."/>
            <person name="Beckman K.B."/>
            <person name="Gohl D.M."/>
        </authorList>
    </citation>
    <scope>NUCLEOTIDE SEQUENCE</scope>
    <source>
        <strain evidence="1">Duluth1</strain>
        <tissue evidence="1">Whole animal</tissue>
    </source>
</reference>